<dbReference type="Pfam" id="PF18962">
    <property type="entry name" value="Por_Secre_tail"/>
    <property type="match status" value="1"/>
</dbReference>
<reference evidence="7" key="1">
    <citation type="submission" date="2017-09" db="EMBL/GenBank/DDBJ databases">
        <authorList>
            <person name="Varghese N."/>
            <person name="Submissions S."/>
        </authorList>
    </citation>
    <scope>NUCLEOTIDE SEQUENCE [LARGE SCALE GENOMIC DNA]</scope>
    <source>
        <strain evidence="7">DSM 25885</strain>
    </source>
</reference>
<feature type="domain" description="Tyrosinase copper-binding" evidence="5">
    <location>
        <begin position="213"/>
        <end position="224"/>
    </location>
</feature>
<dbReference type="InterPro" id="IPR002227">
    <property type="entry name" value="Tyrosinase_Cu-bd"/>
</dbReference>
<sequence length="467" mass="53368">MRLGSKNIIMKFFTKNSFVFAYFLFGFLYTTYSQSIRKGFDEMTDYEISELVDAFYELRNGPDLFNDIATFHGDVFNFDNTVDPTRLDLHFNLPDEPEREIFLPWHRRIAFELEQAVQDINPEISLGLWNSTLFQSTTDALWDESFLGSFDANWTLGRNLGADPRLPTPLELSNLLAETDFFEFSNTLERLNVHRGGHVWTGGAMPTPLSPRDPVFFFHHAFVDWVWQQWEEIHNGSSFIPTSMVRYDGTYVFDGETLPSVDPNDITDTRVYGVFYAENGLALLDNYIVSNTYNPEEIFYYQFNIQAGNNFLAPAGTSSRFESVNEINLTPGFEAVPGSSFEALIDTQNGGTNKSGTTRLVKPYPYSEKLFEPIVWEDTDSLLDDKPVIITAHPNPFTEKITINLSKRTDCVIEVFNMMGMKIREEAFQNTDTLVIKNLYGLSSGFYVIRVIDGDGEILVAKRVIKL</sequence>
<dbReference type="AlphaFoldDB" id="A0A285MR25"/>
<name>A0A285MR25_9FLAO</name>
<dbReference type="InterPro" id="IPR008922">
    <property type="entry name" value="Di-copper_centre_dom_sf"/>
</dbReference>
<evidence type="ECO:0000256" key="2">
    <source>
        <dbReference type="ARBA" id="ARBA00022723"/>
    </source>
</evidence>
<dbReference type="PROSITE" id="PS00498">
    <property type="entry name" value="TYROSINASE_2"/>
    <property type="match status" value="1"/>
</dbReference>
<dbReference type="PANTHER" id="PTHR11474">
    <property type="entry name" value="TYROSINASE FAMILY MEMBER"/>
    <property type="match status" value="1"/>
</dbReference>
<protein>
    <submittedName>
        <fullName evidence="6">Tyrosinase</fullName>
    </submittedName>
</protein>
<keyword evidence="2" id="KW-0479">Metal-binding</keyword>
<proteinExistence type="inferred from homology"/>
<keyword evidence="3" id="KW-0732">Signal</keyword>
<organism evidence="6 7">
    <name type="scientific">Flagellimonas pacifica</name>
    <dbReference type="NCBI Taxonomy" id="1247520"/>
    <lineage>
        <taxon>Bacteria</taxon>
        <taxon>Pseudomonadati</taxon>
        <taxon>Bacteroidota</taxon>
        <taxon>Flavobacteriia</taxon>
        <taxon>Flavobacteriales</taxon>
        <taxon>Flavobacteriaceae</taxon>
        <taxon>Flagellimonas</taxon>
    </lineage>
</organism>
<dbReference type="Pfam" id="PF00264">
    <property type="entry name" value="Tyrosinase"/>
    <property type="match status" value="1"/>
</dbReference>
<evidence type="ECO:0000259" key="5">
    <source>
        <dbReference type="PROSITE" id="PS00498"/>
    </source>
</evidence>
<dbReference type="InterPro" id="IPR026444">
    <property type="entry name" value="Secre_tail"/>
</dbReference>
<dbReference type="PANTHER" id="PTHR11474:SF126">
    <property type="entry name" value="TYROSINASE-LIKE PROTEIN TYR-1-RELATED"/>
    <property type="match status" value="1"/>
</dbReference>
<dbReference type="GO" id="GO:0016491">
    <property type="term" value="F:oxidoreductase activity"/>
    <property type="evidence" value="ECO:0007669"/>
    <property type="project" value="InterPro"/>
</dbReference>
<dbReference type="EMBL" id="OBEH01000002">
    <property type="protein sequence ID" value="SNY99620.1"/>
    <property type="molecule type" value="Genomic_DNA"/>
</dbReference>
<dbReference type="NCBIfam" id="TIGR04183">
    <property type="entry name" value="Por_Secre_tail"/>
    <property type="match status" value="1"/>
</dbReference>
<dbReference type="GO" id="GO:0046872">
    <property type="term" value="F:metal ion binding"/>
    <property type="evidence" value="ECO:0007669"/>
    <property type="project" value="UniProtKB-KW"/>
</dbReference>
<dbReference type="Proteomes" id="UP000219048">
    <property type="component" value="Unassembled WGS sequence"/>
</dbReference>
<evidence type="ECO:0000313" key="6">
    <source>
        <dbReference type="EMBL" id="SNY99620.1"/>
    </source>
</evidence>
<keyword evidence="4" id="KW-0186">Copper</keyword>
<evidence type="ECO:0000313" key="7">
    <source>
        <dbReference type="Proteomes" id="UP000219048"/>
    </source>
</evidence>
<dbReference type="SUPFAM" id="SSF48056">
    <property type="entry name" value="Di-copper centre-containing domain"/>
    <property type="match status" value="1"/>
</dbReference>
<evidence type="ECO:0000256" key="4">
    <source>
        <dbReference type="ARBA" id="ARBA00023008"/>
    </source>
</evidence>
<dbReference type="InterPro" id="IPR050316">
    <property type="entry name" value="Tyrosinase/Hemocyanin"/>
</dbReference>
<evidence type="ECO:0000256" key="3">
    <source>
        <dbReference type="ARBA" id="ARBA00022729"/>
    </source>
</evidence>
<evidence type="ECO:0000256" key="1">
    <source>
        <dbReference type="ARBA" id="ARBA00009928"/>
    </source>
</evidence>
<accession>A0A285MR25</accession>
<dbReference type="Gene3D" id="1.10.1280.10">
    <property type="entry name" value="Di-copper center containing domain from catechol oxidase"/>
    <property type="match status" value="2"/>
</dbReference>
<keyword evidence="7" id="KW-1185">Reference proteome</keyword>
<comment type="similarity">
    <text evidence="1">Belongs to the tyrosinase family.</text>
</comment>
<gene>
    <name evidence="6" type="ORF">SAMN06265377_1431</name>
</gene>